<evidence type="ECO:0000256" key="3">
    <source>
        <dbReference type="ARBA" id="ARBA00022927"/>
    </source>
</evidence>
<dbReference type="STRING" id="520822.A0A195BFM8"/>
<gene>
    <name evidence="4" type="ORF">ALC53_06279</name>
</gene>
<dbReference type="EMBL" id="KQ976500">
    <property type="protein sequence ID" value="KYM83014.1"/>
    <property type="molecule type" value="Genomic_DNA"/>
</dbReference>
<dbReference type="InterPro" id="IPR000225">
    <property type="entry name" value="Armadillo"/>
</dbReference>
<keyword evidence="3" id="KW-0653">Protein transport</keyword>
<dbReference type="OrthoDB" id="7537227at2759"/>
<dbReference type="Proteomes" id="UP000078540">
    <property type="component" value="Unassembled WGS sequence"/>
</dbReference>
<dbReference type="AlphaFoldDB" id="A0A195BFM8"/>
<dbReference type="InterPro" id="IPR016024">
    <property type="entry name" value="ARM-type_fold"/>
</dbReference>
<dbReference type="Pfam" id="PF16186">
    <property type="entry name" value="Arm_3"/>
    <property type="match status" value="2"/>
</dbReference>
<dbReference type="GO" id="GO:0015031">
    <property type="term" value="P:protein transport"/>
    <property type="evidence" value="ECO:0007669"/>
    <property type="project" value="UniProtKB-KW"/>
</dbReference>
<proteinExistence type="inferred from homology"/>
<evidence type="ECO:0000313" key="5">
    <source>
        <dbReference type="Proteomes" id="UP000078540"/>
    </source>
</evidence>
<dbReference type="InterPro" id="IPR011989">
    <property type="entry name" value="ARM-like"/>
</dbReference>
<dbReference type="SUPFAM" id="SSF48371">
    <property type="entry name" value="ARM repeat"/>
    <property type="match status" value="2"/>
</dbReference>
<accession>A0A195BFM8</accession>
<reference evidence="4 5" key="1">
    <citation type="submission" date="2015-09" db="EMBL/GenBank/DDBJ databases">
        <title>Atta colombica WGS genome.</title>
        <authorList>
            <person name="Nygaard S."/>
            <person name="Hu H."/>
            <person name="Boomsma J."/>
            <person name="Zhang G."/>
        </authorList>
    </citation>
    <scope>NUCLEOTIDE SEQUENCE [LARGE SCALE GENOMIC DNA]</scope>
    <source>
        <strain evidence="4">Treedump-2</strain>
        <tissue evidence="4">Whole body</tissue>
    </source>
</reference>
<dbReference type="InterPro" id="IPR032413">
    <property type="entry name" value="Arm_3"/>
</dbReference>
<dbReference type="SMART" id="SM00185">
    <property type="entry name" value="ARM"/>
    <property type="match status" value="13"/>
</dbReference>
<keyword evidence="5" id="KW-1185">Reference proteome</keyword>
<sequence length="940" mass="105870">MSSGEYYDHVLATNFEAYIKDEGILRIKIDEMDLCKTIKKIRLIKRNFDVEQEIFKLKYKTSLSSDSNLSILNEIANNINSSDETLQLMAIQTYRKLGRERNIVNGMIKGDILSRCIELLDSDNICLQSEITSLLTVITSKNAFEESENYIKYEAIPKLMKLLKSTSSIVAEQTVYVLGNIIDIPYARDLALECDAIRLLVDLIKPDTSVTFMDNISWLLSNLCQRNPPLSLELIRPILPVFDRLLNSENNNIISDTCRILCYLTDGVNDNIQAIMETGILPKILDCLISKIKSIFIPAWFTIRNIMIMGDDTQRDAVISAGGLSRLRSLYWFYADKKNIIAKEILWLICKMASNSDQIQNIINAGLLLTLINEILFGRIKVIAIWTVTTMITRATVQQFNQFVNAGILPALCNLLPSNLKFTSLDHTNIINALTGLTKILHAAEEIGLVKRLVIMIKKIGGLDKIEALQHHKNEKIYKKSLVIINAFFSIKTEPELPRLSTEAVVPSFLSVNGTVHEIVQDLTLSSDKALQILAIQVYSKLFNYSKTNSSDILESDILARCIELLDNDNFVLQLELISLLTAVILNTFSKEAQYVIKNGIITKLVKLFKSASSNVVEQAVHALGIIIKDRPYARDLALEQNVLPSLVDLIKLDISTGFMCNIVRTLTYLCKKSDSALSFELIRPVLPILNYLFNNGNQDCVDQELRSNICKILSYITYKSNHNIQAVLKTGILLKILECLTSKEESILIPALRTIKNAVGMDEANESDVLILADYLPHFCSLLRNHHANHHEDITKEIVLIIFGMIKNMNQIQNVLDAGLLPPMIEIFMFGKGMVQKITGWILMYLISCATSQQLTELINADILLAFCSLLGTNNYEHIINGLNGLNNIWDVAEKVKQREKLVTIIKKAGGLDKLKALQYHGNEIIYEKSMVIISSLFS</sequence>
<comment type="similarity">
    <text evidence="1">Belongs to the importin alpha family.</text>
</comment>
<dbReference type="Gene3D" id="1.25.10.10">
    <property type="entry name" value="Leucine-rich Repeat Variant"/>
    <property type="match status" value="2"/>
</dbReference>
<dbReference type="KEGG" id="acoc:108686976"/>
<dbReference type="PANTHER" id="PTHR23316">
    <property type="entry name" value="IMPORTIN ALPHA"/>
    <property type="match status" value="1"/>
</dbReference>
<organism evidence="4 5">
    <name type="scientific">Atta colombica</name>
    <dbReference type="NCBI Taxonomy" id="520822"/>
    <lineage>
        <taxon>Eukaryota</taxon>
        <taxon>Metazoa</taxon>
        <taxon>Ecdysozoa</taxon>
        <taxon>Arthropoda</taxon>
        <taxon>Hexapoda</taxon>
        <taxon>Insecta</taxon>
        <taxon>Pterygota</taxon>
        <taxon>Neoptera</taxon>
        <taxon>Endopterygota</taxon>
        <taxon>Hymenoptera</taxon>
        <taxon>Apocrita</taxon>
        <taxon>Aculeata</taxon>
        <taxon>Formicoidea</taxon>
        <taxon>Formicidae</taxon>
        <taxon>Myrmicinae</taxon>
        <taxon>Atta</taxon>
    </lineage>
</organism>
<evidence type="ECO:0000256" key="1">
    <source>
        <dbReference type="ARBA" id="ARBA00010394"/>
    </source>
</evidence>
<evidence type="ECO:0000256" key="2">
    <source>
        <dbReference type="ARBA" id="ARBA00022448"/>
    </source>
</evidence>
<keyword evidence="2" id="KW-0813">Transport</keyword>
<evidence type="ECO:0000313" key="4">
    <source>
        <dbReference type="EMBL" id="KYM83014.1"/>
    </source>
</evidence>
<name>A0A195BFM8_9HYME</name>
<protein>
    <submittedName>
        <fullName evidence="4">Importin subunit alpha-1</fullName>
    </submittedName>
</protein>